<organism evidence="5 6">
    <name type="scientific">Caenorhabditis angaria</name>
    <dbReference type="NCBI Taxonomy" id="860376"/>
    <lineage>
        <taxon>Eukaryota</taxon>
        <taxon>Metazoa</taxon>
        <taxon>Ecdysozoa</taxon>
        <taxon>Nematoda</taxon>
        <taxon>Chromadorea</taxon>
        <taxon>Rhabditida</taxon>
        <taxon>Rhabditina</taxon>
        <taxon>Rhabditomorpha</taxon>
        <taxon>Rhabditoidea</taxon>
        <taxon>Rhabditidae</taxon>
        <taxon>Peloderinae</taxon>
        <taxon>Caenorhabditis</taxon>
    </lineage>
</organism>
<dbReference type="EMBL" id="CANHGI010000001">
    <property type="protein sequence ID" value="CAI5438115.1"/>
    <property type="molecule type" value="Genomic_DNA"/>
</dbReference>
<evidence type="ECO:0000313" key="6">
    <source>
        <dbReference type="Proteomes" id="UP001152747"/>
    </source>
</evidence>
<feature type="compositionally biased region" description="Low complexity" evidence="2">
    <location>
        <begin position="365"/>
        <end position="385"/>
    </location>
</feature>
<dbReference type="AlphaFoldDB" id="A0A9P1I4V9"/>
<dbReference type="OrthoDB" id="275996at2759"/>
<dbReference type="Pfam" id="PF14647">
    <property type="entry name" value="FAM91_N"/>
    <property type="match status" value="1"/>
</dbReference>
<feature type="domain" description="FAM91 N-terminal" evidence="3">
    <location>
        <begin position="6"/>
        <end position="310"/>
    </location>
</feature>
<feature type="domain" description="FAM91 C-terminal" evidence="4">
    <location>
        <begin position="390"/>
        <end position="793"/>
    </location>
</feature>
<evidence type="ECO:0000313" key="5">
    <source>
        <dbReference type="EMBL" id="CAI5438115.1"/>
    </source>
</evidence>
<accession>A0A9P1I4V9</accession>
<dbReference type="PANTHER" id="PTHR28441:SF2">
    <property type="entry name" value="PROTEIN FAM91A1"/>
    <property type="match status" value="1"/>
</dbReference>
<dbReference type="InterPro" id="IPR028097">
    <property type="entry name" value="FAM91_C_dom"/>
</dbReference>
<evidence type="ECO:0000256" key="2">
    <source>
        <dbReference type="SAM" id="MobiDB-lite"/>
    </source>
</evidence>
<reference evidence="5" key="1">
    <citation type="submission" date="2022-11" db="EMBL/GenBank/DDBJ databases">
        <authorList>
            <person name="Kikuchi T."/>
        </authorList>
    </citation>
    <scope>NUCLEOTIDE SEQUENCE</scope>
    <source>
        <strain evidence="5">PS1010</strain>
    </source>
</reference>
<evidence type="ECO:0000259" key="3">
    <source>
        <dbReference type="Pfam" id="PF14647"/>
    </source>
</evidence>
<feature type="region of interest" description="Disordered" evidence="2">
    <location>
        <begin position="358"/>
        <end position="385"/>
    </location>
</feature>
<dbReference type="InterPro" id="IPR028091">
    <property type="entry name" value="FAM91_N_dom"/>
</dbReference>
<protein>
    <recommendedName>
        <fullName evidence="7">Protein FAM91A1</fullName>
    </recommendedName>
</protein>
<name>A0A9P1I4V9_9PELO</name>
<comment type="similarity">
    <text evidence="1">Belongs to the FAM91 family.</text>
</comment>
<evidence type="ECO:0000256" key="1">
    <source>
        <dbReference type="ARBA" id="ARBA00010319"/>
    </source>
</evidence>
<evidence type="ECO:0008006" key="7">
    <source>
        <dbReference type="Google" id="ProtNLM"/>
    </source>
</evidence>
<keyword evidence="6" id="KW-1185">Reference proteome</keyword>
<comment type="caution">
    <text evidence="5">The sequence shown here is derived from an EMBL/GenBank/DDBJ whole genome shotgun (WGS) entry which is preliminary data.</text>
</comment>
<proteinExistence type="inferred from homology"/>
<evidence type="ECO:0000259" key="4">
    <source>
        <dbReference type="Pfam" id="PF14648"/>
    </source>
</evidence>
<sequence>MEIETCIRENISWQKLPEDVRIILGNSSKEYEKRVFDYSIRNQLRYKGNLVRHIKKSEELYYEQLMRFSESHLMLFPYHLSDIIVTELRISPFSYYVNILSEMLNTEKSYDSLPNFTAADAMRLLGIGRNQYIDLMNQTRSNRKFLRRNKTAKELLPQVPAKLTIEPWWLTCVGSVLESDIRQLPEEEKQTIDNLLDSGPYSSGLLKYSTVISLFNRGLIYFDVPVNENDYVYVAPLDGFVMNRVLGDYFETLLYKIFVAIDDQTTVLEMSQILHIDLQLVKNAISLFCRLGFAKKRVTGVENLSIHTSWMPTISSPTSPVSPNPNMSMSMSASTTEDMNELTRTLMINDDDDVEEVLSPVSDRNSTSSPNPSLNNSTDSSQNTSDVGTVNRVAFIFDSTLTAFLMMGNLSASLKGHAVTLFEVGKLADEQMRDFLENLESVNQFAEGDAQRYSMHATSLLDSIKSLRQGREADLVRGESLLTLDQNSRQRVLAKSYGILVAMAPLSLEACAVPISSIPFIGPPNAETCSPWFRLAIYSACSNGPSSIYLPHGTRLSSIPTILQNSNSNRFLVTSPKHDSQVVCAQNALFALNDLLLSSPVFVQSYPDSNVEPELVYIPFPFEDEGEEDSFSNHPAIQKLLKLIGLQSLAGYIVLLNNKKISWEKENSEGKCKEISGRARNEDEANDANEIMMKLPEGSKFDDYLLLECVFGVPLFNSELNKIICERIRTHELMDTKNRLNIQLANKQVVQITEDLMKVANNGIIKTSQIFAENEQHRKVEVISPIRQVIFDSKNNSIQFSNF</sequence>
<dbReference type="InterPro" id="IPR039199">
    <property type="entry name" value="FAM91"/>
</dbReference>
<dbReference type="PANTHER" id="PTHR28441">
    <property type="entry name" value="PROTEIN FAM91A1"/>
    <property type="match status" value="1"/>
</dbReference>
<dbReference type="Pfam" id="PF14648">
    <property type="entry name" value="FAM91_C"/>
    <property type="match status" value="1"/>
</dbReference>
<dbReference type="Proteomes" id="UP001152747">
    <property type="component" value="Unassembled WGS sequence"/>
</dbReference>
<gene>
    <name evidence="5" type="ORF">CAMP_LOCUS752</name>
</gene>